<protein>
    <submittedName>
        <fullName evidence="2">Uncharacterized protein</fullName>
    </submittedName>
</protein>
<organism evidence="2 3">
    <name type="scientific">Myodes glareolus</name>
    <name type="common">Bank vole</name>
    <name type="synonym">Clethrionomys glareolus</name>
    <dbReference type="NCBI Taxonomy" id="447135"/>
    <lineage>
        <taxon>Eukaryota</taxon>
        <taxon>Metazoa</taxon>
        <taxon>Chordata</taxon>
        <taxon>Craniata</taxon>
        <taxon>Vertebrata</taxon>
        <taxon>Euteleostomi</taxon>
        <taxon>Mammalia</taxon>
        <taxon>Eutheria</taxon>
        <taxon>Euarchontoglires</taxon>
        <taxon>Glires</taxon>
        <taxon>Rodentia</taxon>
        <taxon>Myomorpha</taxon>
        <taxon>Muroidea</taxon>
        <taxon>Cricetidae</taxon>
        <taxon>Arvicolinae</taxon>
        <taxon>Myodes</taxon>
    </lineage>
</organism>
<evidence type="ECO:0000313" key="3">
    <source>
        <dbReference type="Proteomes" id="UP001488838"/>
    </source>
</evidence>
<sequence>MPVRGSVGNYCFRRHVFPLQNSTLGFFGLGRVLSRHTHPTRAQAPGLCRAMPASSTVHVLQLLRELLAFVLLSYTVLIGALLLAGWTTYFLVLK</sequence>
<accession>A0AAW0HSF9</accession>
<keyword evidence="1" id="KW-0472">Membrane</keyword>
<evidence type="ECO:0000256" key="1">
    <source>
        <dbReference type="SAM" id="Phobius"/>
    </source>
</evidence>
<evidence type="ECO:0000313" key="2">
    <source>
        <dbReference type="EMBL" id="KAK7804977.1"/>
    </source>
</evidence>
<dbReference type="Proteomes" id="UP001488838">
    <property type="component" value="Unassembled WGS sequence"/>
</dbReference>
<keyword evidence="1" id="KW-0812">Transmembrane</keyword>
<keyword evidence="3" id="KW-1185">Reference proteome</keyword>
<comment type="caution">
    <text evidence="2">The sequence shown here is derived from an EMBL/GenBank/DDBJ whole genome shotgun (WGS) entry which is preliminary data.</text>
</comment>
<proteinExistence type="predicted"/>
<feature type="transmembrane region" description="Helical" evidence="1">
    <location>
        <begin position="66"/>
        <end position="92"/>
    </location>
</feature>
<gene>
    <name evidence="2" type="ORF">U0070_025499</name>
</gene>
<dbReference type="AlphaFoldDB" id="A0AAW0HSF9"/>
<name>A0AAW0HSF9_MYOGA</name>
<dbReference type="EMBL" id="JBBHLL010000357">
    <property type="protein sequence ID" value="KAK7804977.1"/>
    <property type="molecule type" value="Genomic_DNA"/>
</dbReference>
<reference evidence="2 3" key="1">
    <citation type="journal article" date="2023" name="bioRxiv">
        <title>Conserved and derived expression patterns and positive selection on dental genes reveal complex evolutionary context of ever-growing rodent molars.</title>
        <authorList>
            <person name="Calamari Z.T."/>
            <person name="Song A."/>
            <person name="Cohen E."/>
            <person name="Akter M."/>
            <person name="Roy R.D."/>
            <person name="Hallikas O."/>
            <person name="Christensen M.M."/>
            <person name="Li P."/>
            <person name="Marangoni P."/>
            <person name="Jernvall J."/>
            <person name="Klein O.D."/>
        </authorList>
    </citation>
    <scope>NUCLEOTIDE SEQUENCE [LARGE SCALE GENOMIC DNA]</scope>
    <source>
        <strain evidence="2">V071</strain>
    </source>
</reference>
<keyword evidence="1" id="KW-1133">Transmembrane helix</keyword>